<evidence type="ECO:0000256" key="1">
    <source>
        <dbReference type="SAM" id="Phobius"/>
    </source>
</evidence>
<reference evidence="2" key="1">
    <citation type="submission" date="2020-04" db="EMBL/GenBank/DDBJ databases">
        <title>Deep metagenomics examines the oral microbiome during advanced dental caries in children, revealing novel taxa and co-occurrences with host molecules.</title>
        <authorList>
            <person name="Baker J.L."/>
            <person name="Morton J.T."/>
            <person name="Dinis M."/>
            <person name="Alvarez R."/>
            <person name="Tran N.C."/>
            <person name="Knight R."/>
            <person name="Edlund A."/>
        </authorList>
    </citation>
    <scope>NUCLEOTIDE SEQUENCE</scope>
    <source>
        <strain evidence="2">JCVI_32_bin.24</strain>
    </source>
</reference>
<keyword evidence="1" id="KW-1133">Transmembrane helix</keyword>
<sequence length="130" mass="14167">MVSPTDQSTDWLKGMLTVAVLLGLGTLIGLLLLYGQQRPRAAIADCRASNAPLIPVSGILRQAGPDYYLEADGRWHLLQAKCGGKARQACLAANNHAEEWLDRHLGQPASAHLCAQGVVDYTVAERRFFR</sequence>
<protein>
    <submittedName>
        <fullName evidence="2">Uncharacterized protein</fullName>
    </submittedName>
</protein>
<keyword evidence="1" id="KW-0812">Transmembrane</keyword>
<gene>
    <name evidence="2" type="ORF">HXL68_06625</name>
</gene>
<keyword evidence="1" id="KW-0472">Membrane</keyword>
<dbReference type="Proteomes" id="UP000718593">
    <property type="component" value="Unassembled WGS sequence"/>
</dbReference>
<evidence type="ECO:0000313" key="2">
    <source>
        <dbReference type="EMBL" id="MBF1164698.1"/>
    </source>
</evidence>
<accession>A0A930BVD6</accession>
<feature type="transmembrane region" description="Helical" evidence="1">
    <location>
        <begin position="12"/>
        <end position="34"/>
    </location>
</feature>
<name>A0A930BVD6_9RHOO</name>
<proteinExistence type="predicted"/>
<dbReference type="EMBL" id="JABZMI010000100">
    <property type="protein sequence ID" value="MBF1164698.1"/>
    <property type="molecule type" value="Genomic_DNA"/>
</dbReference>
<organism evidence="2 3">
    <name type="scientific">Dechloromonas agitata</name>
    <dbReference type="NCBI Taxonomy" id="73030"/>
    <lineage>
        <taxon>Bacteria</taxon>
        <taxon>Pseudomonadati</taxon>
        <taxon>Pseudomonadota</taxon>
        <taxon>Betaproteobacteria</taxon>
        <taxon>Rhodocyclales</taxon>
        <taxon>Azonexaceae</taxon>
        <taxon>Dechloromonas</taxon>
    </lineage>
</organism>
<evidence type="ECO:0000313" key="3">
    <source>
        <dbReference type="Proteomes" id="UP000718593"/>
    </source>
</evidence>
<dbReference type="AlphaFoldDB" id="A0A930BVD6"/>
<dbReference type="RefSeq" id="WP_157274947.1">
    <property type="nucleotide sequence ID" value="NZ_JARBJQ010000016.1"/>
</dbReference>
<comment type="caution">
    <text evidence="2">The sequence shown here is derived from an EMBL/GenBank/DDBJ whole genome shotgun (WGS) entry which is preliminary data.</text>
</comment>